<feature type="non-terminal residue" evidence="2">
    <location>
        <position position="160"/>
    </location>
</feature>
<organism evidence="2 3">
    <name type="scientific">Acaulospora morrowiae</name>
    <dbReference type="NCBI Taxonomy" id="94023"/>
    <lineage>
        <taxon>Eukaryota</taxon>
        <taxon>Fungi</taxon>
        <taxon>Fungi incertae sedis</taxon>
        <taxon>Mucoromycota</taxon>
        <taxon>Glomeromycotina</taxon>
        <taxon>Glomeromycetes</taxon>
        <taxon>Diversisporales</taxon>
        <taxon>Acaulosporaceae</taxon>
        <taxon>Acaulospora</taxon>
    </lineage>
</organism>
<dbReference type="AlphaFoldDB" id="A0A9N8ZK64"/>
<feature type="chain" id="PRO_5040239459" evidence="1">
    <location>
        <begin position="22"/>
        <end position="160"/>
    </location>
</feature>
<accession>A0A9N8ZK64</accession>
<keyword evidence="1" id="KW-0732">Signal</keyword>
<evidence type="ECO:0000313" key="3">
    <source>
        <dbReference type="Proteomes" id="UP000789342"/>
    </source>
</evidence>
<dbReference type="EMBL" id="CAJVPV010001476">
    <property type="protein sequence ID" value="CAG8498582.1"/>
    <property type="molecule type" value="Genomic_DNA"/>
</dbReference>
<evidence type="ECO:0000313" key="2">
    <source>
        <dbReference type="EMBL" id="CAG8498582.1"/>
    </source>
</evidence>
<reference evidence="2" key="1">
    <citation type="submission" date="2021-06" db="EMBL/GenBank/DDBJ databases">
        <authorList>
            <person name="Kallberg Y."/>
            <person name="Tangrot J."/>
            <person name="Rosling A."/>
        </authorList>
    </citation>
    <scope>NUCLEOTIDE SEQUENCE</scope>
    <source>
        <strain evidence="2">CL551</strain>
    </source>
</reference>
<dbReference type="OrthoDB" id="2303281at2759"/>
<protein>
    <submittedName>
        <fullName evidence="2">927_t:CDS:1</fullName>
    </submittedName>
</protein>
<comment type="caution">
    <text evidence="2">The sequence shown here is derived from an EMBL/GenBank/DDBJ whole genome shotgun (WGS) entry which is preliminary data.</text>
</comment>
<keyword evidence="3" id="KW-1185">Reference proteome</keyword>
<feature type="signal peptide" evidence="1">
    <location>
        <begin position="1"/>
        <end position="21"/>
    </location>
</feature>
<name>A0A9N8ZK64_9GLOM</name>
<gene>
    <name evidence="2" type="ORF">AMORRO_LOCUS3138</name>
</gene>
<dbReference type="Proteomes" id="UP000789342">
    <property type="component" value="Unassembled WGS sequence"/>
</dbReference>
<evidence type="ECO:0000256" key="1">
    <source>
        <dbReference type="SAM" id="SignalP"/>
    </source>
</evidence>
<sequence length="160" mass="17068">MKFLKLIIVLVITFLGNFAFADEITRESQQLTVIPPAFSIKTFLNVSASGCPSYYYLCANGVGCCPVGAACLPDYKCDVKCTSKDIPCGDGCCPSTQSCGPNGLCQKLTCPSGYYGCTDSSGGCCPNGYSCVPNYKCQPNSNSNTYDPYTYSPDYITSTT</sequence>
<proteinExistence type="predicted"/>